<dbReference type="GO" id="GO:0034620">
    <property type="term" value="P:cellular response to unfolded protein"/>
    <property type="evidence" value="ECO:0007669"/>
    <property type="project" value="InterPro"/>
</dbReference>
<dbReference type="PANTHER" id="PTHR46906:SF1">
    <property type="entry name" value="HEAT SHOCK PROTEIN BETA-8"/>
    <property type="match status" value="1"/>
</dbReference>
<dbReference type="Proteomes" id="UP000677803">
    <property type="component" value="Unassembled WGS sequence"/>
</dbReference>
<keyword evidence="3" id="KW-1185">Reference proteome</keyword>
<dbReference type="GO" id="GO:0005737">
    <property type="term" value="C:cytoplasm"/>
    <property type="evidence" value="ECO:0007669"/>
    <property type="project" value="TreeGrafter"/>
</dbReference>
<feature type="region of interest" description="Disordered" evidence="1">
    <location>
        <begin position="132"/>
        <end position="169"/>
    </location>
</feature>
<dbReference type="AlphaFoldDB" id="A0A8S4B4H6"/>
<reference evidence="2" key="1">
    <citation type="submission" date="2021-05" db="EMBL/GenBank/DDBJ databases">
        <authorList>
            <person name="Tigano A."/>
        </authorList>
    </citation>
    <scope>NUCLEOTIDE SEQUENCE</scope>
</reference>
<protein>
    <submittedName>
        <fullName evidence="2">(Atlantic silverside) hypothetical protein</fullName>
    </submittedName>
</protein>
<evidence type="ECO:0000313" key="2">
    <source>
        <dbReference type="EMBL" id="CAG5925439.1"/>
    </source>
</evidence>
<name>A0A8S4B4H6_9TELE</name>
<dbReference type="InterPro" id="IPR043254">
    <property type="entry name" value="HSPB8"/>
</dbReference>
<comment type="caution">
    <text evidence="2">The sequence shown here is derived from an EMBL/GenBank/DDBJ whole genome shotgun (WGS) entry which is preliminary data.</text>
</comment>
<feature type="region of interest" description="Disordered" evidence="1">
    <location>
        <begin position="86"/>
        <end position="113"/>
    </location>
</feature>
<dbReference type="GO" id="GO:0042803">
    <property type="term" value="F:protein homodimerization activity"/>
    <property type="evidence" value="ECO:0007669"/>
    <property type="project" value="InterPro"/>
</dbReference>
<proteinExistence type="predicted"/>
<gene>
    <name evidence="2" type="ORF">MMEN_LOCUS10941</name>
</gene>
<dbReference type="GO" id="GO:0101031">
    <property type="term" value="C:protein folding chaperone complex"/>
    <property type="evidence" value="ECO:0007669"/>
    <property type="project" value="TreeGrafter"/>
</dbReference>
<evidence type="ECO:0000313" key="3">
    <source>
        <dbReference type="Proteomes" id="UP000677803"/>
    </source>
</evidence>
<organism evidence="2 3">
    <name type="scientific">Menidia menidia</name>
    <name type="common">Atlantic silverside</name>
    <dbReference type="NCBI Taxonomy" id="238744"/>
    <lineage>
        <taxon>Eukaryota</taxon>
        <taxon>Metazoa</taxon>
        <taxon>Chordata</taxon>
        <taxon>Craniata</taxon>
        <taxon>Vertebrata</taxon>
        <taxon>Euteleostomi</taxon>
        <taxon>Actinopterygii</taxon>
        <taxon>Neopterygii</taxon>
        <taxon>Teleostei</taxon>
        <taxon>Neoteleostei</taxon>
        <taxon>Acanthomorphata</taxon>
        <taxon>Ovalentaria</taxon>
        <taxon>Atherinomorphae</taxon>
        <taxon>Atheriniformes</taxon>
        <taxon>Atherinopsidae</taxon>
        <taxon>Menidiinae</taxon>
        <taxon>Menidia</taxon>
    </lineage>
</organism>
<dbReference type="EMBL" id="CAJRST010011112">
    <property type="protein sequence ID" value="CAG5925439.1"/>
    <property type="molecule type" value="Genomic_DNA"/>
</dbReference>
<sequence length="169" mass="18660">MAEGDFYTMGNRQRFPRDPFGESAFRDQSPFRDQLGSRFMEDEFGMPPFPDDLGMDWPGWARPGRLSARMSPSPFASGLRAGFPARAQSSAGGPVYTSRYGELNPSRNSPVTTGGEPWKVCVNVHSFKPEELHDSHGCGPPDGLRLPVPRGRPHHRGAANSSLLPEKLY</sequence>
<accession>A0A8S4B4H6</accession>
<dbReference type="GO" id="GO:0005634">
    <property type="term" value="C:nucleus"/>
    <property type="evidence" value="ECO:0007669"/>
    <property type="project" value="TreeGrafter"/>
</dbReference>
<evidence type="ECO:0000256" key="1">
    <source>
        <dbReference type="SAM" id="MobiDB-lite"/>
    </source>
</evidence>
<dbReference type="PANTHER" id="PTHR46906">
    <property type="entry name" value="HEAT SHOCK PROTEIN BETA-8"/>
    <property type="match status" value="1"/>
</dbReference>
<feature type="region of interest" description="Disordered" evidence="1">
    <location>
        <begin position="1"/>
        <end position="28"/>
    </location>
</feature>
<dbReference type="OrthoDB" id="10060792at2759"/>